<dbReference type="PANTHER" id="PTHR46018">
    <property type="entry name" value="ZINC PHOSPHODIESTERASE ELAC PROTEIN 1"/>
    <property type="match status" value="1"/>
</dbReference>
<dbReference type="Proteomes" id="UP000623467">
    <property type="component" value="Unassembled WGS sequence"/>
</dbReference>
<proteinExistence type="predicted"/>
<dbReference type="InterPro" id="IPR036866">
    <property type="entry name" value="RibonucZ/Hydroxyglut_hydro"/>
</dbReference>
<dbReference type="GO" id="GO:0042781">
    <property type="term" value="F:3'-tRNA processing endoribonuclease activity"/>
    <property type="evidence" value="ECO:0007669"/>
    <property type="project" value="TreeGrafter"/>
</dbReference>
<evidence type="ECO:0000313" key="2">
    <source>
        <dbReference type="Proteomes" id="UP000623467"/>
    </source>
</evidence>
<accession>A0A8H6YIV0</accession>
<sequence length="411" mass="46189">MSLRRLSFAIQHTRKLHRSLYFSAAEMARAMTVTFLGTCSGGGPNESRNCSSLVLDCKLANGALWMVDCAEGTTRQFAFQPPDTPSWLKPNSVTKMFITHMHADHCMGIIPMLRNILYPPSIDPNAFVPINPHPKIEIFGPAGIRTFVRSIMTMTLTHTADKYVVHELLRPDDVPTPCDPPEVMHTNEVAGKDIWCSEDGFWREFTIGRSVFGDVLVDAGPILHRDPCLGFIFREHEEPKRKIVILGDTYDPSPIIPLCMSPSLLIHEATDAHIPREIAPQHRRTPEKVLHTALARGHSIPQMAGEFAKTIGAEKLVLNHIGSRHVCSFPAPRHDRDSRLLVIREIERQATEAWGSGRHAMAAWDFMRVVVPAPESESMRQNDQNRSSSYEHVYADVGADGLPYVNKKRKW</sequence>
<dbReference type="Gene3D" id="3.60.15.10">
    <property type="entry name" value="Ribonuclease Z/Hydroxyacylglutathione hydrolase-like"/>
    <property type="match status" value="1"/>
</dbReference>
<name>A0A8H6YIV0_9AGAR</name>
<organism evidence="1 2">
    <name type="scientific">Mycena sanguinolenta</name>
    <dbReference type="NCBI Taxonomy" id="230812"/>
    <lineage>
        <taxon>Eukaryota</taxon>
        <taxon>Fungi</taxon>
        <taxon>Dikarya</taxon>
        <taxon>Basidiomycota</taxon>
        <taxon>Agaricomycotina</taxon>
        <taxon>Agaricomycetes</taxon>
        <taxon>Agaricomycetidae</taxon>
        <taxon>Agaricales</taxon>
        <taxon>Marasmiineae</taxon>
        <taxon>Mycenaceae</taxon>
        <taxon>Mycena</taxon>
    </lineage>
</organism>
<comment type="caution">
    <text evidence="1">The sequence shown here is derived from an EMBL/GenBank/DDBJ whole genome shotgun (WGS) entry which is preliminary data.</text>
</comment>
<evidence type="ECO:0000313" key="1">
    <source>
        <dbReference type="EMBL" id="KAF7359521.1"/>
    </source>
</evidence>
<dbReference type="AlphaFoldDB" id="A0A8H6YIV0"/>
<keyword evidence="2" id="KW-1185">Reference proteome</keyword>
<dbReference type="PANTHER" id="PTHR46018:SF2">
    <property type="entry name" value="ZINC PHOSPHODIESTERASE ELAC PROTEIN 1"/>
    <property type="match status" value="1"/>
</dbReference>
<dbReference type="GO" id="GO:0005634">
    <property type="term" value="C:nucleus"/>
    <property type="evidence" value="ECO:0007669"/>
    <property type="project" value="TreeGrafter"/>
</dbReference>
<protein>
    <submittedName>
        <fullName evidence="1">Ribonuclease Z</fullName>
    </submittedName>
</protein>
<gene>
    <name evidence="1" type="ORF">MSAN_01295100</name>
</gene>
<reference evidence="1" key="1">
    <citation type="submission" date="2020-05" db="EMBL/GenBank/DDBJ databases">
        <title>Mycena genomes resolve the evolution of fungal bioluminescence.</title>
        <authorList>
            <person name="Tsai I.J."/>
        </authorList>
    </citation>
    <scope>NUCLEOTIDE SEQUENCE</scope>
    <source>
        <strain evidence="1">160909Yilan</strain>
    </source>
</reference>
<dbReference type="EMBL" id="JACAZH010000009">
    <property type="protein sequence ID" value="KAF7359521.1"/>
    <property type="molecule type" value="Genomic_DNA"/>
</dbReference>
<dbReference type="OrthoDB" id="527344at2759"/>
<dbReference type="SUPFAM" id="SSF56281">
    <property type="entry name" value="Metallo-hydrolase/oxidoreductase"/>
    <property type="match status" value="1"/>
</dbReference>